<feature type="chain" id="PRO_5003953024" description="FAD synthase" evidence="14">
    <location>
        <begin position="19"/>
        <end position="244"/>
    </location>
</feature>
<dbReference type="GeneID" id="15804236"/>
<accession>L1L9R0</accession>
<dbReference type="InterPro" id="IPR002500">
    <property type="entry name" value="PAPS_reduct_dom"/>
</dbReference>
<keyword evidence="6" id="KW-0548">Nucleotidyltransferase</keyword>
<dbReference type="AlphaFoldDB" id="L1L9R0"/>
<dbReference type="PANTHER" id="PTHR23293">
    <property type="entry name" value="FAD SYNTHETASE-RELATED FMN ADENYLYLTRANSFERASE"/>
    <property type="match status" value="1"/>
</dbReference>
<dbReference type="InterPro" id="IPR014729">
    <property type="entry name" value="Rossmann-like_a/b/a_fold"/>
</dbReference>
<keyword evidence="7" id="KW-0547">Nucleotide-binding</keyword>
<keyword evidence="5" id="KW-0808">Transferase</keyword>
<evidence type="ECO:0000313" key="17">
    <source>
        <dbReference type="Proteomes" id="UP000031512"/>
    </source>
</evidence>
<dbReference type="PANTHER" id="PTHR23293:SF9">
    <property type="entry name" value="FAD SYNTHASE"/>
    <property type="match status" value="1"/>
</dbReference>
<evidence type="ECO:0000256" key="7">
    <source>
        <dbReference type="ARBA" id="ARBA00022741"/>
    </source>
</evidence>
<feature type="domain" description="Phosphoadenosine phosphosulphate reductase" evidence="15">
    <location>
        <begin position="177"/>
        <end position="243"/>
    </location>
</feature>
<keyword evidence="14" id="KW-0732">Signal</keyword>
<evidence type="ECO:0000256" key="14">
    <source>
        <dbReference type="SAM" id="SignalP"/>
    </source>
</evidence>
<dbReference type="Proteomes" id="UP000031512">
    <property type="component" value="Unassembled WGS sequence"/>
</dbReference>
<dbReference type="RefSeq" id="XP_004831614.1">
    <property type="nucleotide sequence ID" value="XM_004831557.1"/>
</dbReference>
<keyword evidence="3" id="KW-0285">Flavoprotein</keyword>
<dbReference type="Pfam" id="PF04385">
    <property type="entry name" value="FAINT"/>
    <property type="match status" value="1"/>
</dbReference>
<feature type="signal peptide" evidence="14">
    <location>
        <begin position="1"/>
        <end position="18"/>
    </location>
</feature>
<dbReference type="Gene3D" id="3.40.50.620">
    <property type="entry name" value="HUPs"/>
    <property type="match status" value="1"/>
</dbReference>
<keyword evidence="9" id="KW-0067">ATP-binding</keyword>
<evidence type="ECO:0000256" key="12">
    <source>
        <dbReference type="ARBA" id="ARBA00049494"/>
    </source>
</evidence>
<gene>
    <name evidence="16" type="ORF">BEWA_046260</name>
</gene>
<dbReference type="GO" id="GO:0003919">
    <property type="term" value="F:FMN adenylyltransferase activity"/>
    <property type="evidence" value="ECO:0007669"/>
    <property type="project" value="UniProtKB-EC"/>
</dbReference>
<dbReference type="KEGG" id="beq:BEWA_046260"/>
<evidence type="ECO:0000256" key="6">
    <source>
        <dbReference type="ARBA" id="ARBA00022695"/>
    </source>
</evidence>
<organism evidence="16 17">
    <name type="scientific">Theileria equi strain WA</name>
    <dbReference type="NCBI Taxonomy" id="1537102"/>
    <lineage>
        <taxon>Eukaryota</taxon>
        <taxon>Sar</taxon>
        <taxon>Alveolata</taxon>
        <taxon>Apicomplexa</taxon>
        <taxon>Aconoidasida</taxon>
        <taxon>Piroplasmida</taxon>
        <taxon>Theileriidae</taxon>
        <taxon>Theileria</taxon>
    </lineage>
</organism>
<comment type="pathway">
    <text evidence="1">Cofactor biosynthesis; FAD biosynthesis; FAD from FMN: step 1/1.</text>
</comment>
<keyword evidence="4" id="KW-0288">FMN</keyword>
<dbReference type="OrthoDB" id="270728at2759"/>
<evidence type="ECO:0000256" key="5">
    <source>
        <dbReference type="ARBA" id="ARBA00022679"/>
    </source>
</evidence>
<keyword evidence="8" id="KW-0274">FAD</keyword>
<evidence type="ECO:0000256" key="8">
    <source>
        <dbReference type="ARBA" id="ARBA00022827"/>
    </source>
</evidence>
<evidence type="ECO:0000256" key="13">
    <source>
        <dbReference type="SAM" id="MobiDB-lite"/>
    </source>
</evidence>
<proteinExistence type="predicted"/>
<dbReference type="GO" id="GO:0005524">
    <property type="term" value="F:ATP binding"/>
    <property type="evidence" value="ECO:0007669"/>
    <property type="project" value="UniProtKB-KW"/>
</dbReference>
<evidence type="ECO:0000256" key="9">
    <source>
        <dbReference type="ARBA" id="ARBA00022840"/>
    </source>
</evidence>
<evidence type="ECO:0000256" key="4">
    <source>
        <dbReference type="ARBA" id="ARBA00022643"/>
    </source>
</evidence>
<sequence>MRVLTVLLAVSLVRLCHCGGDNGGAKGGVKGAVAQQDPVKPVQPNTQGPPGQTQANLSTPTQQAVKPVTASSGKADVLDLANPDESKVDILKASRNKVEKKEYYPKDTSKITSVVDGQTPIWTASEEDKFLSAKVSSKRDSSLAISLKKAVNKYFQKAATDGILPHDIMQTSGYSNVYLSFNGGKDSIVALHLYRIARDMHRSEDIDFNSPLQGVYFNNFGSREFPEMASFVDFIKKRYEIELR</sequence>
<feature type="compositionally biased region" description="Low complexity" evidence="13">
    <location>
        <begin position="42"/>
        <end position="54"/>
    </location>
</feature>
<dbReference type="GO" id="GO:0006747">
    <property type="term" value="P:FAD biosynthetic process"/>
    <property type="evidence" value="ECO:0007669"/>
    <property type="project" value="TreeGrafter"/>
</dbReference>
<dbReference type="EMBL" id="ACOU01000007">
    <property type="protein sequence ID" value="EKX72162.1"/>
    <property type="molecule type" value="Genomic_DNA"/>
</dbReference>
<evidence type="ECO:0000313" key="16">
    <source>
        <dbReference type="EMBL" id="EKX72162.1"/>
    </source>
</evidence>
<keyword evidence="17" id="KW-1185">Reference proteome</keyword>
<dbReference type="Pfam" id="PF01507">
    <property type="entry name" value="PAPS_reduct"/>
    <property type="match status" value="1"/>
</dbReference>
<comment type="caution">
    <text evidence="16">The sequence shown here is derived from an EMBL/GenBank/DDBJ whole genome shotgun (WGS) entry which is preliminary data.</text>
</comment>
<evidence type="ECO:0000256" key="10">
    <source>
        <dbReference type="ARBA" id="ARBA00031145"/>
    </source>
</evidence>
<evidence type="ECO:0000256" key="11">
    <source>
        <dbReference type="ARBA" id="ARBA00031871"/>
    </source>
</evidence>
<evidence type="ECO:0000256" key="1">
    <source>
        <dbReference type="ARBA" id="ARBA00004726"/>
    </source>
</evidence>
<reference evidence="16 17" key="1">
    <citation type="journal article" date="2012" name="BMC Genomics">
        <title>Comparative genomic analysis and phylogenetic position of Theileria equi.</title>
        <authorList>
            <person name="Kappmeyer L.S."/>
            <person name="Thiagarajan M."/>
            <person name="Herndon D.R."/>
            <person name="Ramsay J.D."/>
            <person name="Caler E."/>
            <person name="Djikeng A."/>
            <person name="Gillespie J.J."/>
            <person name="Lau A.O."/>
            <person name="Roalson E.H."/>
            <person name="Silva J.C."/>
            <person name="Silva M.G."/>
            <person name="Suarez C.E."/>
            <person name="Ueti M.W."/>
            <person name="Nene V.M."/>
            <person name="Mealey R.H."/>
            <person name="Knowles D.P."/>
            <person name="Brayton K.A."/>
        </authorList>
    </citation>
    <scope>NUCLEOTIDE SEQUENCE [LARGE SCALE GENOMIC DNA]</scope>
    <source>
        <strain evidence="16 17">WA</strain>
    </source>
</reference>
<evidence type="ECO:0000256" key="2">
    <source>
        <dbReference type="ARBA" id="ARBA00012393"/>
    </source>
</evidence>
<evidence type="ECO:0000259" key="15">
    <source>
        <dbReference type="Pfam" id="PF01507"/>
    </source>
</evidence>
<evidence type="ECO:0000256" key="3">
    <source>
        <dbReference type="ARBA" id="ARBA00022630"/>
    </source>
</evidence>
<dbReference type="InterPro" id="IPR007480">
    <property type="entry name" value="DUF529"/>
</dbReference>
<name>L1L9R0_THEEQ</name>
<dbReference type="SUPFAM" id="SSF52402">
    <property type="entry name" value="Adenine nucleotide alpha hydrolases-like"/>
    <property type="match status" value="1"/>
</dbReference>
<dbReference type="EC" id="2.7.7.2" evidence="2"/>
<protein>
    <recommendedName>
        <fullName evidence="2">FAD synthase</fullName>
        <ecNumber evidence="2">2.7.7.2</ecNumber>
    </recommendedName>
    <alternativeName>
        <fullName evidence="10">FAD pyrophosphorylase</fullName>
    </alternativeName>
    <alternativeName>
        <fullName evidence="11">FMN adenylyltransferase</fullName>
    </alternativeName>
</protein>
<dbReference type="VEuPathDB" id="PiroplasmaDB:BEWA_046260"/>
<comment type="catalytic activity">
    <reaction evidence="12">
        <text>FMN + ATP + H(+) = FAD + diphosphate</text>
        <dbReference type="Rhea" id="RHEA:17237"/>
        <dbReference type="ChEBI" id="CHEBI:15378"/>
        <dbReference type="ChEBI" id="CHEBI:30616"/>
        <dbReference type="ChEBI" id="CHEBI:33019"/>
        <dbReference type="ChEBI" id="CHEBI:57692"/>
        <dbReference type="ChEBI" id="CHEBI:58210"/>
        <dbReference type="EC" id="2.7.7.2"/>
    </reaction>
</comment>
<feature type="region of interest" description="Disordered" evidence="13">
    <location>
        <begin position="39"/>
        <end position="58"/>
    </location>
</feature>